<gene>
    <name evidence="2" type="ORF">QT711_05430</name>
</gene>
<evidence type="ECO:0000256" key="1">
    <source>
        <dbReference type="SAM" id="Phobius"/>
    </source>
</evidence>
<name>A0ABU4G6S3_9BACL</name>
<proteinExistence type="predicted"/>
<feature type="transmembrane region" description="Helical" evidence="1">
    <location>
        <begin position="70"/>
        <end position="90"/>
    </location>
</feature>
<reference evidence="2 3" key="1">
    <citation type="submission" date="2023-06" db="EMBL/GenBank/DDBJ databases">
        <title>Sporosarcina sp. nov., isolated from Korean traditional fermented seafood 'Jeotgal'.</title>
        <authorList>
            <person name="Yang A.I."/>
            <person name="Shin N.-R."/>
        </authorList>
    </citation>
    <scope>NUCLEOTIDE SEQUENCE [LARGE SCALE GENOMIC DNA]</scope>
    <source>
        <strain evidence="2 3">KCTC13119</strain>
    </source>
</reference>
<keyword evidence="1" id="KW-1133">Transmembrane helix</keyword>
<accession>A0ABU4G6S3</accession>
<evidence type="ECO:0000313" key="3">
    <source>
        <dbReference type="Proteomes" id="UP001282284"/>
    </source>
</evidence>
<keyword evidence="1" id="KW-0472">Membrane</keyword>
<keyword evidence="1" id="KW-0812">Transmembrane</keyword>
<evidence type="ECO:0000313" key="2">
    <source>
        <dbReference type="EMBL" id="MDW0112616.1"/>
    </source>
</evidence>
<comment type="caution">
    <text evidence="2">The sequence shown here is derived from an EMBL/GenBank/DDBJ whole genome shotgun (WGS) entry which is preliminary data.</text>
</comment>
<feature type="transmembrane region" description="Helical" evidence="1">
    <location>
        <begin position="102"/>
        <end position="124"/>
    </location>
</feature>
<dbReference type="EMBL" id="JAUBDI010000003">
    <property type="protein sequence ID" value="MDW0112616.1"/>
    <property type="molecule type" value="Genomic_DNA"/>
</dbReference>
<organism evidence="2 3">
    <name type="scientific">Sporosarcina saromensis</name>
    <dbReference type="NCBI Taxonomy" id="359365"/>
    <lineage>
        <taxon>Bacteria</taxon>
        <taxon>Bacillati</taxon>
        <taxon>Bacillota</taxon>
        <taxon>Bacilli</taxon>
        <taxon>Bacillales</taxon>
        <taxon>Caryophanaceae</taxon>
        <taxon>Sporosarcina</taxon>
    </lineage>
</organism>
<feature type="transmembrane region" description="Helical" evidence="1">
    <location>
        <begin position="16"/>
        <end position="37"/>
    </location>
</feature>
<dbReference type="Proteomes" id="UP001282284">
    <property type="component" value="Unassembled WGS sequence"/>
</dbReference>
<keyword evidence="3" id="KW-1185">Reference proteome</keyword>
<dbReference type="RefSeq" id="WP_317942500.1">
    <property type="nucleotide sequence ID" value="NZ_JAUBDI010000003.1"/>
</dbReference>
<feature type="transmembrane region" description="Helical" evidence="1">
    <location>
        <begin position="43"/>
        <end position="63"/>
    </location>
</feature>
<sequence length="136" mass="15799">MLSEQFYERVGDSRTAFLLLAVCIILFYSGITFTFVIPGLKGFNLFSMSLTLFLYFLAANIFAGLFSDKVWVVFMLSLILSSIGMGWRLWLEWGEFSLVDHMRFSVYFGYPFVCAVVITMFYFLSNHSLKQKTHWS</sequence>
<protein>
    <submittedName>
        <fullName evidence="2">ABC transporter permease</fullName>
    </submittedName>
</protein>